<feature type="region of interest" description="Disordered" evidence="1">
    <location>
        <begin position="641"/>
        <end position="681"/>
    </location>
</feature>
<gene>
    <name evidence="2" type="ORF">MUK42_05185</name>
</gene>
<feature type="compositionally biased region" description="Basic and acidic residues" evidence="1">
    <location>
        <begin position="752"/>
        <end position="772"/>
    </location>
</feature>
<feature type="region of interest" description="Disordered" evidence="1">
    <location>
        <begin position="924"/>
        <end position="983"/>
    </location>
</feature>
<feature type="compositionally biased region" description="Basic and acidic residues" evidence="1">
    <location>
        <begin position="658"/>
        <end position="680"/>
    </location>
</feature>
<feature type="compositionally biased region" description="Basic and acidic residues" evidence="1">
    <location>
        <begin position="924"/>
        <end position="951"/>
    </location>
</feature>
<organism evidence="2 3">
    <name type="scientific">Musa troglodytarum</name>
    <name type="common">fe'i banana</name>
    <dbReference type="NCBI Taxonomy" id="320322"/>
    <lineage>
        <taxon>Eukaryota</taxon>
        <taxon>Viridiplantae</taxon>
        <taxon>Streptophyta</taxon>
        <taxon>Embryophyta</taxon>
        <taxon>Tracheophyta</taxon>
        <taxon>Spermatophyta</taxon>
        <taxon>Magnoliopsida</taxon>
        <taxon>Liliopsida</taxon>
        <taxon>Zingiberales</taxon>
        <taxon>Musaceae</taxon>
        <taxon>Musa</taxon>
    </lineage>
</organism>
<dbReference type="EMBL" id="CP097503">
    <property type="protein sequence ID" value="URD79320.1"/>
    <property type="molecule type" value="Genomic_DNA"/>
</dbReference>
<evidence type="ECO:0000313" key="2">
    <source>
        <dbReference type="EMBL" id="URD79319.1"/>
    </source>
</evidence>
<name>A0A9E7JFT7_9LILI</name>
<evidence type="ECO:0000313" key="3">
    <source>
        <dbReference type="Proteomes" id="UP001055439"/>
    </source>
</evidence>
<dbReference type="PANTHER" id="PTHR34536:SF4">
    <property type="entry name" value="BTZ DOMAIN-CONTAINING PROTEIN"/>
    <property type="match status" value="1"/>
</dbReference>
<dbReference type="Proteomes" id="UP001055439">
    <property type="component" value="Chromosome 10"/>
</dbReference>
<feature type="region of interest" description="Disordered" evidence="1">
    <location>
        <begin position="406"/>
        <end position="446"/>
    </location>
</feature>
<keyword evidence="3" id="KW-1185">Reference proteome</keyword>
<protein>
    <submittedName>
        <fullName evidence="2">Uncharacterized protein</fullName>
    </submittedName>
</protein>
<feature type="region of interest" description="Disordered" evidence="1">
    <location>
        <begin position="747"/>
        <end position="772"/>
    </location>
</feature>
<reference evidence="2" key="1">
    <citation type="submission" date="2022-05" db="EMBL/GenBank/DDBJ databases">
        <title>The Musa troglodytarum L. genome provides insights into the mechanism of non-climacteric behaviour and enrichment of carotenoids.</title>
        <authorList>
            <person name="Wang J."/>
        </authorList>
    </citation>
    <scope>NUCLEOTIDE SEQUENCE</scope>
    <source>
        <tissue evidence="2">Leaf</tissue>
    </source>
</reference>
<accession>A0A9E7JFT7</accession>
<feature type="region of interest" description="Disordered" evidence="1">
    <location>
        <begin position="1004"/>
        <end position="1025"/>
    </location>
</feature>
<feature type="compositionally biased region" description="Basic and acidic residues" evidence="1">
    <location>
        <begin position="424"/>
        <end position="444"/>
    </location>
</feature>
<evidence type="ECO:0000256" key="1">
    <source>
        <dbReference type="SAM" id="MobiDB-lite"/>
    </source>
</evidence>
<dbReference type="PANTHER" id="PTHR34536">
    <property type="entry name" value="DENTIN SIALOPHOSPHOPROTEIN-LIKE PROTEIN"/>
    <property type="match status" value="1"/>
</dbReference>
<dbReference type="OrthoDB" id="758862at2759"/>
<dbReference type="EMBL" id="CP097503">
    <property type="protein sequence ID" value="URD79319.1"/>
    <property type="molecule type" value="Genomic_DNA"/>
</dbReference>
<proteinExistence type="predicted"/>
<sequence>MQLHKEFETDHSDHHSGECISGVPIKKRLFHLSQCSSSLSQETCTMTHNCRGQLKKFFLEEESSVSENGAALAPDTNTIPKDFLKSSSTLSGQKSYLCGPNMSMFHSSAVQADHENMELKKATSTFKGSNMVEDPNIDNRSSLSLSMEKGKQLAHLGISEMVIDDRHIEGKIASSDVPAFRGIETTSNMHLTACDDKKYHGYNSLEQEKVEMCSMDLPLVKGSQHPNPTMYNDLDPKYGSAHHCVNRVNWDLNVPMEVWDASVNDSIIEHDINNRLNQRAMHQQNIDRCLFPTTLGTIGNDLTLGTSMVEKNHCSLRLTDLRMPADDNGEYEGGLDLQLRPPSKPELRIKWGKIAPPDLSLSLTGNLSDASSRVVKPEPCEDNSHKETENFQLSSLKPVGIRLVKSEPCDESSQGEASSVAVPFDREPSLGRMRKSEPPQELEGKSSNLELESHHLTSCCTDIPLSKVKAVVLNSNVVLHDGSPVIPDNLNIKSGESTCLALDCTTVSGARIPCKAEVMLTDTCTHHDSQKSTVKPLDMVVDSVISDAKGYNTNETEISETAEVASTLHHESVVSDLEEPMACDGMSEGSAEMDFSGGEYYASPKVVARDDLHVSDKNGVSNGGDQDSMDSMDLPAEIQTEQPNDDDLQLDASNGLRCSRDEISRSEGGDVEDKGADLRDPVPQCTNEVSCDHDEKRVHGNMSHCANEFPCKNVKEVQGDVATALFSSDSVPIMVEVHLDKKGKQIVSQEARSGHSAKDIDGNMKDDKKQTSCDLTTDVHELSVTRVLRASSSKRLTKPCLGGIEMRLGKGKVSEMKSNSFDVIAKTNRDNLGKWQISGKYARASIKHPELPERDFDVSGIVNKHVDDAGRHNHIKNADASCKHRQTEKVSSPTIKSFGQRRPISAWTVPSGTEERLIIKQRRDRLYSEGRRPSNVESRKNQGQRVDKCDSDYVSTRRHGNQYFDQDSDTQYAPELNNSRKHRLPKLSKRLEIPFGSVGNAGRLLRKPINDQPNNSSRFPSWRPLPGHQEVPSLLGARSAGFPEKDITSNRFIGRKIHDDTLLTHEDNMIGNLPGEMVDNVSYSRPNLQYEPTENDLMTRGRSLSPLRRRLHTAQYYRAHSPRMWPSPGRSPEMVVDRHQELIRHGPSPVVRVGMSRSSHPQLCFPEDGIVRRNVSPPYPQFPADTRDMLPVDDLNFRRPGGVLQRNLRRFDMMPHDTVEDYLGPPCFADHFDRRDYYDRRELVRPLHPGCDPGDIGEDALPYDDGCHRPIRFCPVGEVIPARGSSRDFDSHIRNRLGNATNVLQTRDQGEAYRYHGKQGWREGGFNDTRPKRRKF</sequence>